<dbReference type="InterPro" id="IPR008271">
    <property type="entry name" value="Ser/Thr_kinase_AS"/>
</dbReference>
<organism evidence="8 9">
    <name type="scientific">Fraxinus pennsylvanica</name>
    <dbReference type="NCBI Taxonomy" id="56036"/>
    <lineage>
        <taxon>Eukaryota</taxon>
        <taxon>Viridiplantae</taxon>
        <taxon>Streptophyta</taxon>
        <taxon>Embryophyta</taxon>
        <taxon>Tracheophyta</taxon>
        <taxon>Spermatophyta</taxon>
        <taxon>Magnoliopsida</taxon>
        <taxon>eudicotyledons</taxon>
        <taxon>Gunneridae</taxon>
        <taxon>Pentapetalae</taxon>
        <taxon>asterids</taxon>
        <taxon>lamiids</taxon>
        <taxon>Lamiales</taxon>
        <taxon>Oleaceae</taxon>
        <taxon>Oleeae</taxon>
        <taxon>Fraxinus</taxon>
    </lineage>
</organism>
<feature type="domain" description="Protein kinase" evidence="7">
    <location>
        <begin position="214"/>
        <end position="420"/>
    </location>
</feature>
<dbReference type="Gene3D" id="3.30.200.20">
    <property type="entry name" value="Phosphorylase Kinase, domain 1"/>
    <property type="match status" value="1"/>
</dbReference>
<dbReference type="Proteomes" id="UP000834106">
    <property type="component" value="Chromosome 16"/>
</dbReference>
<dbReference type="InterPro" id="IPR011009">
    <property type="entry name" value="Kinase-like_dom_sf"/>
</dbReference>
<proteinExistence type="predicted"/>
<evidence type="ECO:0000256" key="6">
    <source>
        <dbReference type="PROSITE-ProRule" id="PRU10141"/>
    </source>
</evidence>
<dbReference type="Pfam" id="PF07714">
    <property type="entry name" value="PK_Tyr_Ser-Thr"/>
    <property type="match status" value="1"/>
</dbReference>
<reference evidence="8" key="1">
    <citation type="submission" date="2023-05" db="EMBL/GenBank/DDBJ databases">
        <authorList>
            <person name="Huff M."/>
        </authorList>
    </citation>
    <scope>NUCLEOTIDE SEQUENCE</scope>
</reference>
<keyword evidence="2" id="KW-0808">Transferase</keyword>
<dbReference type="InterPro" id="IPR000719">
    <property type="entry name" value="Prot_kinase_dom"/>
</dbReference>
<gene>
    <name evidence="8" type="ORF">FPE_LOCUS26540</name>
</gene>
<dbReference type="GO" id="GO:0005524">
    <property type="term" value="F:ATP binding"/>
    <property type="evidence" value="ECO:0007669"/>
    <property type="project" value="UniProtKB-UniRule"/>
</dbReference>
<dbReference type="PANTHER" id="PTHR46008">
    <property type="entry name" value="LEAF RUST 10 DISEASE-RESISTANCE LOCUS RECEPTOR-LIKE PROTEIN KINASE-LIKE 1.4"/>
    <property type="match status" value="1"/>
</dbReference>
<feature type="binding site" evidence="6">
    <location>
        <position position="242"/>
    </location>
    <ligand>
        <name>ATP</name>
        <dbReference type="ChEBI" id="CHEBI:30616"/>
    </ligand>
</feature>
<evidence type="ECO:0000313" key="8">
    <source>
        <dbReference type="EMBL" id="CAI9779110.1"/>
    </source>
</evidence>
<evidence type="ECO:0000256" key="5">
    <source>
        <dbReference type="ARBA" id="ARBA00022840"/>
    </source>
</evidence>
<dbReference type="PROSITE" id="PS00107">
    <property type="entry name" value="PROTEIN_KINASE_ATP"/>
    <property type="match status" value="1"/>
</dbReference>
<keyword evidence="9" id="KW-1185">Reference proteome</keyword>
<dbReference type="InterPro" id="IPR001245">
    <property type="entry name" value="Ser-Thr/Tyr_kinase_cat_dom"/>
</dbReference>
<dbReference type="Pfam" id="PF00069">
    <property type="entry name" value="Pkinase"/>
    <property type="match status" value="1"/>
</dbReference>
<dbReference type="AlphaFoldDB" id="A0AAD2E935"/>
<dbReference type="EMBL" id="OU503051">
    <property type="protein sequence ID" value="CAI9779110.1"/>
    <property type="molecule type" value="Genomic_DNA"/>
</dbReference>
<sequence>MIVGLFHSATPPGTAHDCFNPTSAHDCFNPTSAHAIWDAQTPGAWLSLDGQGLRGPCDAIPYPLVYLEYEGISSSREILSKISTHVYRIRNPTLEGKLKNEADSTELVDQLSPEYNLQWCLSVDCAECHNKGGQCTTTRKNEFICEKVIHGCIVILCMLGLFIWCHKRRINDAYLLSRNIYFDPSSKSNIEAGSFYFGIPIFSYTELEVATNNFDSSRELGDGGFGTVYYGKLQDGREVAVKCLYEHNYKRVEQFMNEIKILTCLRHQNLVSFYCCTSGAAENSYLFTKTATTLAYMHASDIIHRDVKTNNILLDNNFCVNVVDFGLSRLFPNDELRPSMEEVLEFLKELRGDEEFEIEKKMETNDNYSVPRSVKIPPLPETDDVVLLKSMYLQSSPNDVTDMWISNSSTTSSSVCDLYFPLHFYRR</sequence>
<dbReference type="GO" id="GO:0004674">
    <property type="term" value="F:protein serine/threonine kinase activity"/>
    <property type="evidence" value="ECO:0007669"/>
    <property type="project" value="UniProtKB-KW"/>
</dbReference>
<dbReference type="PANTHER" id="PTHR46008:SF2">
    <property type="entry name" value="LEAF RUST 10 DISEASE-RESISTANCE LOCUS RECEPTOR-LIKE PROTEIN KINASE-LIKE 1.4"/>
    <property type="match status" value="1"/>
</dbReference>
<dbReference type="InterPro" id="IPR017441">
    <property type="entry name" value="Protein_kinase_ATP_BS"/>
</dbReference>
<keyword evidence="4" id="KW-0418">Kinase</keyword>
<dbReference type="Gene3D" id="1.10.510.10">
    <property type="entry name" value="Transferase(Phosphotransferase) domain 1"/>
    <property type="match status" value="1"/>
</dbReference>
<evidence type="ECO:0000259" key="7">
    <source>
        <dbReference type="SMART" id="SM00220"/>
    </source>
</evidence>
<name>A0AAD2E935_9LAMI</name>
<dbReference type="PROSITE" id="PS00108">
    <property type="entry name" value="PROTEIN_KINASE_ST"/>
    <property type="match status" value="1"/>
</dbReference>
<evidence type="ECO:0000256" key="4">
    <source>
        <dbReference type="ARBA" id="ARBA00022777"/>
    </source>
</evidence>
<keyword evidence="5 6" id="KW-0067">ATP-binding</keyword>
<dbReference type="SUPFAM" id="SSF56112">
    <property type="entry name" value="Protein kinase-like (PK-like)"/>
    <property type="match status" value="1"/>
</dbReference>
<evidence type="ECO:0000313" key="9">
    <source>
        <dbReference type="Proteomes" id="UP000834106"/>
    </source>
</evidence>
<keyword evidence="3 6" id="KW-0547">Nucleotide-binding</keyword>
<evidence type="ECO:0000256" key="1">
    <source>
        <dbReference type="ARBA" id="ARBA00022527"/>
    </source>
</evidence>
<accession>A0AAD2E935</accession>
<evidence type="ECO:0000256" key="2">
    <source>
        <dbReference type="ARBA" id="ARBA00022679"/>
    </source>
</evidence>
<protein>
    <recommendedName>
        <fullName evidence="7">Protein kinase domain-containing protein</fullName>
    </recommendedName>
</protein>
<evidence type="ECO:0000256" key="3">
    <source>
        <dbReference type="ARBA" id="ARBA00022741"/>
    </source>
</evidence>
<dbReference type="SMART" id="SM00220">
    <property type="entry name" value="S_TKc"/>
    <property type="match status" value="1"/>
</dbReference>
<keyword evidence="1" id="KW-0723">Serine/threonine-protein kinase</keyword>